<feature type="transmembrane region" description="Helical" evidence="1">
    <location>
        <begin position="142"/>
        <end position="162"/>
    </location>
</feature>
<keyword evidence="1" id="KW-1133">Transmembrane helix</keyword>
<name>A0AAV6R424_SOLSE</name>
<protein>
    <submittedName>
        <fullName evidence="2">Uncharacterized protein</fullName>
    </submittedName>
</protein>
<dbReference type="EMBL" id="JAGKHQ010000013">
    <property type="protein sequence ID" value="KAG7500137.1"/>
    <property type="molecule type" value="Genomic_DNA"/>
</dbReference>
<accession>A0AAV6R424</accession>
<evidence type="ECO:0000256" key="1">
    <source>
        <dbReference type="SAM" id="Phobius"/>
    </source>
</evidence>
<sequence length="290" mass="32296">MGLVDLLHFRVFNSQTINLINRWHSLLKLHSTFYFYAYIQYTTALYNMKLSNLFQVLISLLILNLLHVLHLLPVKHYSWSLGERLLVPSLCTSIHAVLALWVRASSSYSGLFALAQPLLPLSTVGFSFVLKLSSLPSIHSSVLISILSGTSVVITVSNGLSVVEPLEYMYAPLALLLHSLSLSWLAKVSEAECLHPSDAQLSIFDIYHTQLVNQSWVLGVLWLLHPDSPWKVLSVGSWTSLLFHGYLLALLLLGMTLNLLVFLFTLCFSPLCAAMLHSAGQTVQPLLSLL</sequence>
<organism evidence="2 3">
    <name type="scientific">Solea senegalensis</name>
    <name type="common">Senegalese sole</name>
    <dbReference type="NCBI Taxonomy" id="28829"/>
    <lineage>
        <taxon>Eukaryota</taxon>
        <taxon>Metazoa</taxon>
        <taxon>Chordata</taxon>
        <taxon>Craniata</taxon>
        <taxon>Vertebrata</taxon>
        <taxon>Euteleostomi</taxon>
        <taxon>Actinopterygii</taxon>
        <taxon>Neopterygii</taxon>
        <taxon>Teleostei</taxon>
        <taxon>Neoteleostei</taxon>
        <taxon>Acanthomorphata</taxon>
        <taxon>Carangaria</taxon>
        <taxon>Pleuronectiformes</taxon>
        <taxon>Pleuronectoidei</taxon>
        <taxon>Soleidae</taxon>
        <taxon>Solea</taxon>
    </lineage>
</organism>
<evidence type="ECO:0000313" key="3">
    <source>
        <dbReference type="Proteomes" id="UP000693946"/>
    </source>
</evidence>
<feature type="transmembrane region" description="Helical" evidence="1">
    <location>
        <begin position="53"/>
        <end position="73"/>
    </location>
</feature>
<keyword evidence="1" id="KW-0472">Membrane</keyword>
<keyword evidence="3" id="KW-1185">Reference proteome</keyword>
<dbReference type="Proteomes" id="UP000693946">
    <property type="component" value="Linkage Group LG20"/>
</dbReference>
<comment type="caution">
    <text evidence="2">The sequence shown here is derived from an EMBL/GenBank/DDBJ whole genome shotgun (WGS) entry which is preliminary data.</text>
</comment>
<gene>
    <name evidence="2" type="ORF">JOB18_010283</name>
</gene>
<feature type="transmembrane region" description="Helical" evidence="1">
    <location>
        <begin position="108"/>
        <end position="130"/>
    </location>
</feature>
<proteinExistence type="predicted"/>
<evidence type="ECO:0000313" key="2">
    <source>
        <dbReference type="EMBL" id="KAG7500137.1"/>
    </source>
</evidence>
<feature type="transmembrane region" description="Helical" evidence="1">
    <location>
        <begin position="85"/>
        <end position="102"/>
    </location>
</feature>
<dbReference type="AlphaFoldDB" id="A0AAV6R424"/>
<reference evidence="2 3" key="1">
    <citation type="journal article" date="2021" name="Sci. Rep.">
        <title>Chromosome anchoring in Senegalese sole (Solea senegalensis) reveals sex-associated markers and genome rearrangements in flatfish.</title>
        <authorList>
            <person name="Guerrero-Cozar I."/>
            <person name="Gomez-Garrido J."/>
            <person name="Berbel C."/>
            <person name="Martinez-Blanch J.F."/>
            <person name="Alioto T."/>
            <person name="Claros M.G."/>
            <person name="Gagnaire P.A."/>
            <person name="Manchado M."/>
        </authorList>
    </citation>
    <scope>NUCLEOTIDE SEQUENCE [LARGE SCALE GENOMIC DNA]</scope>
    <source>
        <strain evidence="2">Sse05_10M</strain>
    </source>
</reference>
<keyword evidence="1" id="KW-0812">Transmembrane</keyword>